<dbReference type="CDD" id="cd00371">
    <property type="entry name" value="HMA"/>
    <property type="match status" value="1"/>
</dbReference>
<keyword evidence="3" id="KW-1185">Reference proteome</keyword>
<gene>
    <name evidence="2" type="ORF">C474_07202</name>
</gene>
<feature type="domain" description="HMA" evidence="1">
    <location>
        <begin position="1"/>
        <end position="55"/>
    </location>
</feature>
<dbReference type="PROSITE" id="PS50846">
    <property type="entry name" value="HMA_2"/>
    <property type="match status" value="1"/>
</dbReference>
<dbReference type="AlphaFoldDB" id="M0DCR0"/>
<dbReference type="GO" id="GO:0046872">
    <property type="term" value="F:metal ion binding"/>
    <property type="evidence" value="ECO:0007669"/>
    <property type="project" value="InterPro"/>
</dbReference>
<protein>
    <submittedName>
        <fullName evidence="2">Heavy metal transport/detoxification protein</fullName>
    </submittedName>
</protein>
<dbReference type="Proteomes" id="UP000011513">
    <property type="component" value="Unassembled WGS sequence"/>
</dbReference>
<dbReference type="InterPro" id="IPR006121">
    <property type="entry name" value="HMA_dom"/>
</dbReference>
<accession>M0DCR0</accession>
<dbReference type="EMBL" id="AOIV01000011">
    <property type="protein sequence ID" value="ELZ32588.1"/>
    <property type="molecule type" value="Genomic_DNA"/>
</dbReference>
<dbReference type="eggNOG" id="arCOG02764">
    <property type="taxonomic scope" value="Archaea"/>
</dbReference>
<sequence length="56" mass="5812">MMCKYCEQTVEDALRGVDGVTDATVDRERETASVAGDADVDALAAAVRDAGYSATA</sequence>
<reference evidence="2 3" key="1">
    <citation type="journal article" date="2014" name="PLoS Genet.">
        <title>Phylogenetically driven sequencing of extremely halophilic archaea reveals strategies for static and dynamic osmo-response.</title>
        <authorList>
            <person name="Becker E.A."/>
            <person name="Seitzer P.M."/>
            <person name="Tritt A."/>
            <person name="Larsen D."/>
            <person name="Krusor M."/>
            <person name="Yao A.I."/>
            <person name="Wu D."/>
            <person name="Madern D."/>
            <person name="Eisen J.A."/>
            <person name="Darling A.E."/>
            <person name="Facciotti M.T."/>
        </authorList>
    </citation>
    <scope>NUCLEOTIDE SEQUENCE [LARGE SCALE GENOMIC DNA]</scope>
    <source>
        <strain evidence="2 3">JCM 14848</strain>
    </source>
</reference>
<dbReference type="Pfam" id="PF00403">
    <property type="entry name" value="HMA"/>
    <property type="match status" value="1"/>
</dbReference>
<evidence type="ECO:0000313" key="2">
    <source>
        <dbReference type="EMBL" id="ELZ32588.1"/>
    </source>
</evidence>
<comment type="caution">
    <text evidence="2">The sequence shown here is derived from an EMBL/GenBank/DDBJ whole genome shotgun (WGS) entry which is preliminary data.</text>
</comment>
<name>M0DCR0_HALPD</name>
<dbReference type="SUPFAM" id="SSF55008">
    <property type="entry name" value="HMA, heavy metal-associated domain"/>
    <property type="match status" value="1"/>
</dbReference>
<evidence type="ECO:0000313" key="3">
    <source>
        <dbReference type="Proteomes" id="UP000011513"/>
    </source>
</evidence>
<dbReference type="OrthoDB" id="44171at2157"/>
<dbReference type="InterPro" id="IPR036163">
    <property type="entry name" value="HMA_dom_sf"/>
</dbReference>
<dbReference type="Gene3D" id="3.30.70.100">
    <property type="match status" value="1"/>
</dbReference>
<proteinExistence type="predicted"/>
<organism evidence="2 3">
    <name type="scientific">Halogeometricum pallidum JCM 14848</name>
    <dbReference type="NCBI Taxonomy" id="1227487"/>
    <lineage>
        <taxon>Archaea</taxon>
        <taxon>Methanobacteriati</taxon>
        <taxon>Methanobacteriota</taxon>
        <taxon>Stenosarchaea group</taxon>
        <taxon>Halobacteria</taxon>
        <taxon>Halobacteriales</taxon>
        <taxon>Haloferacaceae</taxon>
        <taxon>Halogeometricum</taxon>
    </lineage>
</organism>
<dbReference type="InParanoid" id="M0DCR0"/>
<evidence type="ECO:0000259" key="1">
    <source>
        <dbReference type="PROSITE" id="PS50846"/>
    </source>
</evidence>